<feature type="domain" description="AB hydrolase-1" evidence="2">
    <location>
        <begin position="28"/>
        <end position="275"/>
    </location>
</feature>
<proteinExistence type="predicted"/>
<gene>
    <name evidence="3" type="ORF">CHH72_13685</name>
</gene>
<protein>
    <submittedName>
        <fullName evidence="3">Alpha/beta hydrolase</fullName>
    </submittedName>
</protein>
<evidence type="ECO:0000259" key="2">
    <source>
        <dbReference type="Pfam" id="PF00561"/>
    </source>
</evidence>
<sequence>MEKYKHHIVETGGHTFHIVSAGQEDGELVLLLHGFPEFWYGFRHQINALARAGYRVIVPDQRGYNQSDKPKDIKAYTLDVLRDDCVAFIKAFGRKQAYLIGHDWGGAVAWHLAASKPEVVKKLVAINIPHPAEMRVALKKHPLQLFRSAYMLFFQVPHAPEKLLAARDFAYLEAGMTKTANERAFTKAELRHYKLAWRQPGALKGMLNWYRAIRFQGVDRKTEIDLPVSVPTRIIWGANDQFLSKALAQASLKRCSNGDAVLVDGATHWLHHEHPEIVNHLMLEHLQKQKKRLWPV</sequence>
<dbReference type="InterPro" id="IPR000639">
    <property type="entry name" value="Epox_hydrolase-like"/>
</dbReference>
<dbReference type="InterPro" id="IPR029058">
    <property type="entry name" value="AB_hydrolase_fold"/>
</dbReference>
<dbReference type="PRINTS" id="PR00412">
    <property type="entry name" value="EPOXHYDRLASE"/>
</dbReference>
<dbReference type="OMA" id="YRWMVRS"/>
<dbReference type="InterPro" id="IPR000073">
    <property type="entry name" value="AB_hydrolase_1"/>
</dbReference>
<keyword evidence="1 3" id="KW-0378">Hydrolase</keyword>
<dbReference type="PANTHER" id="PTHR43329">
    <property type="entry name" value="EPOXIDE HYDROLASE"/>
    <property type="match status" value="1"/>
</dbReference>
<accession>A0A268NXR3</accession>
<evidence type="ECO:0000256" key="1">
    <source>
        <dbReference type="ARBA" id="ARBA00022801"/>
    </source>
</evidence>
<dbReference type="GO" id="GO:0016787">
    <property type="term" value="F:hydrolase activity"/>
    <property type="evidence" value="ECO:0007669"/>
    <property type="project" value="UniProtKB-KW"/>
</dbReference>
<dbReference type="EMBL" id="NPCC01000017">
    <property type="protein sequence ID" value="PAE88323.1"/>
    <property type="molecule type" value="Genomic_DNA"/>
</dbReference>
<name>A0A268NXR3_SHOCL</name>
<evidence type="ECO:0000313" key="4">
    <source>
        <dbReference type="Proteomes" id="UP000216207"/>
    </source>
</evidence>
<dbReference type="Pfam" id="PF00561">
    <property type="entry name" value="Abhydrolase_1"/>
    <property type="match status" value="1"/>
</dbReference>
<reference evidence="3 4" key="1">
    <citation type="submission" date="2017-07" db="EMBL/GenBank/DDBJ databases">
        <title>Isolation and whole genome analysis of endospore-forming bacteria from heroin.</title>
        <authorList>
            <person name="Kalinowski J."/>
            <person name="Ahrens B."/>
            <person name="Al-Dilaimi A."/>
            <person name="Winkler A."/>
            <person name="Wibberg D."/>
            <person name="Schleenbecker U."/>
            <person name="Ruckert C."/>
            <person name="Wolfel R."/>
            <person name="Grass G."/>
        </authorList>
    </citation>
    <scope>NUCLEOTIDE SEQUENCE [LARGE SCALE GENOMIC DNA]</scope>
    <source>
        <strain evidence="3 4">7539</strain>
    </source>
</reference>
<dbReference type="PRINTS" id="PR00111">
    <property type="entry name" value="ABHYDROLASE"/>
</dbReference>
<dbReference type="Proteomes" id="UP000216207">
    <property type="component" value="Unassembled WGS sequence"/>
</dbReference>
<dbReference type="AlphaFoldDB" id="A0A268NXR3"/>
<dbReference type="SMR" id="A0A268NXR3"/>
<dbReference type="Gene3D" id="3.40.50.1820">
    <property type="entry name" value="alpha/beta hydrolase"/>
    <property type="match status" value="1"/>
</dbReference>
<dbReference type="RefSeq" id="WP_011245614.1">
    <property type="nucleotide sequence ID" value="NZ_CP174174.1"/>
</dbReference>
<comment type="caution">
    <text evidence="3">The sequence shown here is derived from an EMBL/GenBank/DDBJ whole genome shotgun (WGS) entry which is preliminary data.</text>
</comment>
<organism evidence="3 4">
    <name type="scientific">Shouchella clausii</name>
    <name type="common">Alkalihalobacillus clausii</name>
    <dbReference type="NCBI Taxonomy" id="79880"/>
    <lineage>
        <taxon>Bacteria</taxon>
        <taxon>Bacillati</taxon>
        <taxon>Bacillota</taxon>
        <taxon>Bacilli</taxon>
        <taxon>Bacillales</taxon>
        <taxon>Bacillaceae</taxon>
        <taxon>Shouchella</taxon>
    </lineage>
</organism>
<evidence type="ECO:0000313" key="3">
    <source>
        <dbReference type="EMBL" id="PAE88323.1"/>
    </source>
</evidence>
<dbReference type="SUPFAM" id="SSF53474">
    <property type="entry name" value="alpha/beta-Hydrolases"/>
    <property type="match status" value="1"/>
</dbReference>